<gene>
    <name evidence="4" type="ORF">EST38_g8490</name>
</gene>
<feature type="region of interest" description="Disordered" evidence="2">
    <location>
        <begin position="1"/>
        <end position="82"/>
    </location>
</feature>
<organism evidence="4 5">
    <name type="scientific">Candolleomyces aberdarensis</name>
    <dbReference type="NCBI Taxonomy" id="2316362"/>
    <lineage>
        <taxon>Eukaryota</taxon>
        <taxon>Fungi</taxon>
        <taxon>Dikarya</taxon>
        <taxon>Basidiomycota</taxon>
        <taxon>Agaricomycotina</taxon>
        <taxon>Agaricomycetes</taxon>
        <taxon>Agaricomycetidae</taxon>
        <taxon>Agaricales</taxon>
        <taxon>Agaricineae</taxon>
        <taxon>Psathyrellaceae</taxon>
        <taxon>Candolleomyces</taxon>
    </lineage>
</organism>
<dbReference type="EMBL" id="SDEE01000347">
    <property type="protein sequence ID" value="RXW17363.1"/>
    <property type="molecule type" value="Genomic_DNA"/>
</dbReference>
<dbReference type="STRING" id="2316362.A0A4Q2DCH7"/>
<feature type="transmembrane region" description="Helical" evidence="3">
    <location>
        <begin position="115"/>
        <end position="139"/>
    </location>
</feature>
<sequence>MTHSKGNLNQKEAEGVDELSPLEYETGSESSEEEKVGVDSSPERQPAPQSQETRIPPRPRVDTSSLHPPSPSGRYWRKDRSPMSPNTRSWYEFDLAVVVALVSPIGNWLTGGDHIKNLLLVVLLIFYLHQIIEIPWSLYQKARPRRRSPQFPPDPSAPVEERYSHLAASELRQLELFFLLCTLLSPLFGALLLRYATAAVLGPESTSWFSTGLFVLATGMRPWAHLVDRLNDRTMELHDFIHYPETFSTAGQGQDTRDHDQELVNDHVQDLESRLAKLERQLTKLKTSVTHSKEEVYDYVDDLVENMESTLRKQETRSEKVEGQQAEEHGLRGFAALGAVCFVGSWSSTSISQTYLRFPYLELQNGFKLKFAIPTFSIGFTSLRFRYTIITITIASRDDQRRGGSGVRKLSSPHPADHFCVGCRFEMP</sequence>
<dbReference type="PANTHER" id="PTHR42032">
    <property type="entry name" value="YALI0E30679P"/>
    <property type="match status" value="1"/>
</dbReference>
<evidence type="ECO:0000313" key="4">
    <source>
        <dbReference type="EMBL" id="RXW17363.1"/>
    </source>
</evidence>
<dbReference type="OrthoDB" id="10263751at2759"/>
<keyword evidence="5" id="KW-1185">Reference proteome</keyword>
<evidence type="ECO:0000256" key="3">
    <source>
        <dbReference type="SAM" id="Phobius"/>
    </source>
</evidence>
<accession>A0A4Q2DCH7</accession>
<keyword evidence="3" id="KW-0812">Transmembrane</keyword>
<name>A0A4Q2DCH7_9AGAR</name>
<feature type="transmembrane region" description="Helical" evidence="3">
    <location>
        <begin position="176"/>
        <end position="196"/>
    </location>
</feature>
<feature type="compositionally biased region" description="Polar residues" evidence="2">
    <location>
        <begin position="1"/>
        <end position="10"/>
    </location>
</feature>
<keyword evidence="3" id="KW-1133">Transmembrane helix</keyword>
<keyword evidence="3" id="KW-0472">Membrane</keyword>
<feature type="coiled-coil region" evidence="1">
    <location>
        <begin position="261"/>
        <end position="324"/>
    </location>
</feature>
<evidence type="ECO:0000256" key="1">
    <source>
        <dbReference type="SAM" id="Coils"/>
    </source>
</evidence>
<dbReference type="AlphaFoldDB" id="A0A4Q2DCH7"/>
<dbReference type="Proteomes" id="UP000290288">
    <property type="component" value="Unassembled WGS sequence"/>
</dbReference>
<dbReference type="PANTHER" id="PTHR42032:SF1">
    <property type="entry name" value="YALI0E30679P"/>
    <property type="match status" value="1"/>
</dbReference>
<feature type="transmembrane region" description="Helical" evidence="3">
    <location>
        <begin position="90"/>
        <end position="109"/>
    </location>
</feature>
<evidence type="ECO:0000256" key="2">
    <source>
        <dbReference type="SAM" id="MobiDB-lite"/>
    </source>
</evidence>
<feature type="transmembrane region" description="Helical" evidence="3">
    <location>
        <begin position="208"/>
        <end position="227"/>
    </location>
</feature>
<keyword evidence="1" id="KW-0175">Coiled coil</keyword>
<comment type="caution">
    <text evidence="4">The sequence shown here is derived from an EMBL/GenBank/DDBJ whole genome shotgun (WGS) entry which is preliminary data.</text>
</comment>
<reference evidence="4 5" key="1">
    <citation type="submission" date="2019-01" db="EMBL/GenBank/DDBJ databases">
        <title>Draft genome sequence of Psathyrella aberdarensis IHI B618.</title>
        <authorList>
            <person name="Buettner E."/>
            <person name="Kellner H."/>
        </authorList>
    </citation>
    <scope>NUCLEOTIDE SEQUENCE [LARGE SCALE GENOMIC DNA]</scope>
    <source>
        <strain evidence="4 5">IHI B618</strain>
    </source>
</reference>
<proteinExistence type="predicted"/>
<evidence type="ECO:0000313" key="5">
    <source>
        <dbReference type="Proteomes" id="UP000290288"/>
    </source>
</evidence>
<protein>
    <submittedName>
        <fullName evidence="4">Uncharacterized protein</fullName>
    </submittedName>
</protein>